<sequence length="652" mass="73865">MYEDWVEEELKIYSRYVLEIFSTETRLAVTNGVIKELSDFSQSGSSHRLLTDVDVKWCMEILGYALTLPFSAEFDNTIRNAVKIYCEWLTCVFQDGSHRQLPPPLRDQPRFYVPEILGHMHSLFMSRKENGQDGGISRGDHVTQCLFVLNLIYSMSVKTKVEYQPQIFPELLKFLLSINDQLLSHPFGVDVSLATQSLNVLFLVWLQACFSGCFPCPSFWKTLSKYCRRWRQRAPLLEIWITSCIMLTNEMLSQMYGPGYSKLRIGTLDVVSSQLSSVQRINESNESAMILAKDDQLFRKDLQPDVVKQTWYRLFCLLKNPALFFARSDQDMSTNDKESEHREGSDSVVIAVSSSSSLPYCYFRYLFGLNCILNGFLGIAVDCDIKSKEDITKSWQEAQQPSQSSQSASSHAPGSQSGSFHRMTILGRLPTANIKSKEIRASASSSKTSVPNLCDSDVISIILKGLLLKPELNLVLPENRPSVDSLLRLIGDWLFQAAFLDEQRIIAQEDNVSQKSIGSFSSYDSDTLSRNANVSQMEKKEPAVTGFQAAKAEALSGLCRLFCSKRSYEQISERCVARFLQALHLALMQKDHIILSSLIVSSTNLFRINLPFCEALAPSVLSCIDWLLLERDQQNLASRKDIWSEIRDLEIV</sequence>
<dbReference type="Proteomes" id="UP000270296">
    <property type="component" value="Unassembled WGS sequence"/>
</dbReference>
<dbReference type="GO" id="GO:0005096">
    <property type="term" value="F:GTPase activator activity"/>
    <property type="evidence" value="ECO:0007669"/>
    <property type="project" value="InterPro"/>
</dbReference>
<dbReference type="EMBL" id="UZAM01009448">
    <property type="protein sequence ID" value="VDP09066.1"/>
    <property type="molecule type" value="Genomic_DNA"/>
</dbReference>
<feature type="compositionally biased region" description="Low complexity" evidence="1">
    <location>
        <begin position="399"/>
        <end position="418"/>
    </location>
</feature>
<evidence type="ECO:0000313" key="4">
    <source>
        <dbReference type="Proteomes" id="UP000270296"/>
    </source>
</evidence>
<feature type="domain" description="Ral GTPase-activating protein subunit alpha/beta N-terminal" evidence="2">
    <location>
        <begin position="139"/>
        <end position="258"/>
    </location>
</feature>
<keyword evidence="4" id="KW-1185">Reference proteome</keyword>
<reference evidence="5" key="1">
    <citation type="submission" date="2016-06" db="UniProtKB">
        <authorList>
            <consortium name="WormBaseParasite"/>
        </authorList>
    </citation>
    <scope>IDENTIFICATION</scope>
</reference>
<evidence type="ECO:0000313" key="5">
    <source>
        <dbReference type="WBParaSite" id="SBAD_0000628401-mRNA-1"/>
    </source>
</evidence>
<evidence type="ECO:0000313" key="3">
    <source>
        <dbReference type="EMBL" id="VDP09066.1"/>
    </source>
</evidence>
<proteinExistence type="predicted"/>
<dbReference type="PANTHER" id="PTHR21344">
    <property type="entry name" value="RAL GTPASE-ACTIVATING PROTEIN SUBUNIT BETA"/>
    <property type="match status" value="1"/>
</dbReference>
<reference evidence="3 4" key="2">
    <citation type="submission" date="2018-11" db="EMBL/GenBank/DDBJ databases">
        <authorList>
            <consortium name="Pathogen Informatics"/>
        </authorList>
    </citation>
    <scope>NUCLEOTIDE SEQUENCE [LARGE SCALE GENOMIC DNA]</scope>
</reference>
<dbReference type="InterPro" id="IPR046859">
    <property type="entry name" value="RGPA/RALGAPB_N"/>
</dbReference>
<name>A0A183IR01_9BILA</name>
<dbReference type="Pfam" id="PF20412">
    <property type="entry name" value="RALGAPB_N"/>
    <property type="match status" value="1"/>
</dbReference>
<evidence type="ECO:0000256" key="1">
    <source>
        <dbReference type="SAM" id="MobiDB-lite"/>
    </source>
</evidence>
<organism evidence="5">
    <name type="scientific">Soboliphyme baturini</name>
    <dbReference type="NCBI Taxonomy" id="241478"/>
    <lineage>
        <taxon>Eukaryota</taxon>
        <taxon>Metazoa</taxon>
        <taxon>Ecdysozoa</taxon>
        <taxon>Nematoda</taxon>
        <taxon>Enoplea</taxon>
        <taxon>Dorylaimia</taxon>
        <taxon>Dioctophymatida</taxon>
        <taxon>Dioctophymatoidea</taxon>
        <taxon>Soboliphymatidae</taxon>
        <taxon>Soboliphyme</taxon>
    </lineage>
</organism>
<dbReference type="PANTHER" id="PTHR21344:SF1">
    <property type="entry name" value="RAL GTPASE-ACTIVATING PROTEIN SUBUNIT BETA"/>
    <property type="match status" value="1"/>
</dbReference>
<dbReference type="OrthoDB" id="10009983at2759"/>
<dbReference type="InterPro" id="IPR039930">
    <property type="entry name" value="RALGAPB"/>
</dbReference>
<dbReference type="AlphaFoldDB" id="A0A183IR01"/>
<dbReference type="WBParaSite" id="SBAD_0000628401-mRNA-1">
    <property type="protein sequence ID" value="SBAD_0000628401-mRNA-1"/>
    <property type="gene ID" value="SBAD_0000628401"/>
</dbReference>
<evidence type="ECO:0000259" key="2">
    <source>
        <dbReference type="Pfam" id="PF20412"/>
    </source>
</evidence>
<feature type="region of interest" description="Disordered" evidence="1">
    <location>
        <begin position="394"/>
        <end position="418"/>
    </location>
</feature>
<gene>
    <name evidence="3" type="ORF">SBAD_LOCUS6048</name>
</gene>
<accession>A0A183IR01</accession>
<protein>
    <submittedName>
        <fullName evidence="5">RALGAPB_N domain-containing protein</fullName>
    </submittedName>
</protein>